<protein>
    <submittedName>
        <fullName evidence="1">Uncharacterized protein</fullName>
    </submittedName>
</protein>
<reference evidence="1 2" key="1">
    <citation type="journal article" date="2018" name="PLoS Genet.">
        <title>Population sequencing reveals clonal diversity and ancestral inbreeding in the grapevine cultivar Chardonnay.</title>
        <authorList>
            <person name="Roach M.J."/>
            <person name="Johnson D.L."/>
            <person name="Bohlmann J."/>
            <person name="van Vuuren H.J."/>
            <person name="Jones S.J."/>
            <person name="Pretorius I.S."/>
            <person name="Schmidt S.A."/>
            <person name="Borneman A.R."/>
        </authorList>
    </citation>
    <scope>NUCLEOTIDE SEQUENCE [LARGE SCALE GENOMIC DNA]</scope>
    <source>
        <strain evidence="2">cv. Chardonnay</strain>
        <tissue evidence="1">Leaf</tissue>
    </source>
</reference>
<organism evidence="1 2">
    <name type="scientific">Vitis vinifera</name>
    <name type="common">Grape</name>
    <dbReference type="NCBI Taxonomy" id="29760"/>
    <lineage>
        <taxon>Eukaryota</taxon>
        <taxon>Viridiplantae</taxon>
        <taxon>Streptophyta</taxon>
        <taxon>Embryophyta</taxon>
        <taxon>Tracheophyta</taxon>
        <taxon>Spermatophyta</taxon>
        <taxon>Magnoliopsida</taxon>
        <taxon>eudicotyledons</taxon>
        <taxon>Gunneridae</taxon>
        <taxon>Pentapetalae</taxon>
        <taxon>rosids</taxon>
        <taxon>Vitales</taxon>
        <taxon>Vitaceae</taxon>
        <taxon>Viteae</taxon>
        <taxon>Vitis</taxon>
    </lineage>
</organism>
<dbReference type="EMBL" id="QGNW01000288">
    <property type="protein sequence ID" value="RVW78937.1"/>
    <property type="molecule type" value="Genomic_DNA"/>
</dbReference>
<name>A0A438H3Q5_VITVI</name>
<evidence type="ECO:0000313" key="1">
    <source>
        <dbReference type="EMBL" id="RVW78937.1"/>
    </source>
</evidence>
<comment type="caution">
    <text evidence="1">The sequence shown here is derived from an EMBL/GenBank/DDBJ whole genome shotgun (WGS) entry which is preliminary data.</text>
</comment>
<dbReference type="Proteomes" id="UP000288805">
    <property type="component" value="Unassembled WGS sequence"/>
</dbReference>
<accession>A0A438H3Q5</accession>
<gene>
    <name evidence="1" type="ORF">CK203_052325</name>
</gene>
<proteinExistence type="predicted"/>
<sequence length="146" mass="16549">MGPSVSQTPRVIINYIHGGLVDDKYHSQRRRRRLVHAVSIKERVHTIQCTFTDDSVRPIDMPITFSPINSNGIILSHEGALVLTLVVNDFDVHRILVDPRSSADLLQMSLYRQIRYFPSALENPGRIFIDFNGASIVFLNNIIIPV</sequence>
<evidence type="ECO:0000313" key="2">
    <source>
        <dbReference type="Proteomes" id="UP000288805"/>
    </source>
</evidence>
<dbReference type="AlphaFoldDB" id="A0A438H3Q5"/>